<dbReference type="RefSeq" id="WP_207754693.1">
    <property type="nucleotide sequence ID" value="NZ_JAFBDT010000007.1"/>
</dbReference>
<evidence type="ECO:0000313" key="4">
    <source>
        <dbReference type="EMBL" id="MBM7561731.1"/>
    </source>
</evidence>
<dbReference type="InterPro" id="IPR050072">
    <property type="entry name" value="Peptidase_M20A"/>
</dbReference>
<dbReference type="Pfam" id="PF07687">
    <property type="entry name" value="M20_dimer"/>
    <property type="match status" value="1"/>
</dbReference>
<evidence type="ECO:0000259" key="3">
    <source>
        <dbReference type="Pfam" id="PF07687"/>
    </source>
</evidence>
<gene>
    <name evidence="4" type="ORF">JOC49_001272</name>
</gene>
<keyword evidence="1" id="KW-0479">Metal-binding</keyword>
<dbReference type="InterPro" id="IPR011650">
    <property type="entry name" value="Peptidase_M20_dimer"/>
</dbReference>
<evidence type="ECO:0000313" key="5">
    <source>
        <dbReference type="Proteomes" id="UP000767854"/>
    </source>
</evidence>
<comment type="caution">
    <text evidence="4">The sequence shown here is derived from an EMBL/GenBank/DDBJ whole genome shotgun (WGS) entry which is preliminary data.</text>
</comment>
<dbReference type="PANTHER" id="PTHR43808:SF31">
    <property type="entry name" value="N-ACETYL-L-CITRULLINE DEACETYLASE"/>
    <property type="match status" value="1"/>
</dbReference>
<dbReference type="NCBIfam" id="TIGR03526">
    <property type="entry name" value="selenium_YgeY"/>
    <property type="match status" value="1"/>
</dbReference>
<proteinExistence type="predicted"/>
<dbReference type="Proteomes" id="UP000767854">
    <property type="component" value="Unassembled WGS sequence"/>
</dbReference>
<feature type="domain" description="Peptidase M20 dimerisation" evidence="3">
    <location>
        <begin position="171"/>
        <end position="270"/>
    </location>
</feature>
<dbReference type="InterPro" id="IPR036264">
    <property type="entry name" value="Bact_exopeptidase_dim_dom"/>
</dbReference>
<protein>
    <submittedName>
        <fullName evidence="4">Selenium metabolism hydrolase</fullName>
    </submittedName>
</protein>
<keyword evidence="5" id="KW-1185">Reference proteome</keyword>
<name>A0ABS2MQQ0_9FIRM</name>
<dbReference type="InterPro" id="IPR002933">
    <property type="entry name" value="Peptidase_M20"/>
</dbReference>
<dbReference type="Gene3D" id="3.40.630.10">
    <property type="entry name" value="Zn peptidases"/>
    <property type="match status" value="1"/>
</dbReference>
<accession>A0ABS2MQQ0</accession>
<dbReference type="GO" id="GO:0016787">
    <property type="term" value="F:hydrolase activity"/>
    <property type="evidence" value="ECO:0007669"/>
    <property type="project" value="UniProtKB-KW"/>
</dbReference>
<dbReference type="NCBIfam" id="NF009555">
    <property type="entry name" value="PRK13004.1"/>
    <property type="match status" value="1"/>
</dbReference>
<evidence type="ECO:0000256" key="1">
    <source>
        <dbReference type="ARBA" id="ARBA00022723"/>
    </source>
</evidence>
<dbReference type="SUPFAM" id="SSF55031">
    <property type="entry name" value="Bacterial exopeptidase dimerisation domain"/>
    <property type="match status" value="1"/>
</dbReference>
<dbReference type="Pfam" id="PF01546">
    <property type="entry name" value="Peptidase_M20"/>
    <property type="match status" value="1"/>
</dbReference>
<reference evidence="4 5" key="1">
    <citation type="submission" date="2021-01" db="EMBL/GenBank/DDBJ databases">
        <title>Genomic Encyclopedia of Type Strains, Phase IV (KMG-IV): sequencing the most valuable type-strain genomes for metagenomic binning, comparative biology and taxonomic classification.</title>
        <authorList>
            <person name="Goeker M."/>
        </authorList>
    </citation>
    <scope>NUCLEOTIDE SEQUENCE [LARGE SCALE GENOMIC DNA]</scope>
    <source>
        <strain evidence="4 5">DSM 24436</strain>
    </source>
</reference>
<sequence length="390" mass="43012">MKRELINQIYKDLRALIAIPSLSSEEGAVIEAIKRMMQDLDFDEIKIDGMGNILGRVGSGKRIMAFDGHIDTVDVGNPKQWTFDPFTGKEDETHIFGRGASDQTGGFVSAMHAAALAKKMDLLNNWQVWVVGSVQEEDCDGLCWQYILNEGVLTPEFVVLTEPTSLRVYRGHRGRMEIRVSVDGISAHGSAPERGDNAIYKMAKIIDELDQLNGALKPDDFLGKGTLVVSEIFSTAPSRCAVADGCSISIDRRLTAGETADTAIGEIEALKGAERKVEMYRYNKPSYKGYVPDVPCYFPTWTIPENHGIVRAMETAHYKIQGQKPSTDKWTFSTNGVSIMGMKGIPCVGYGPGDEAEAHAPNEKIRKLDLVQAVETYMAFISELEEGTYV</sequence>
<dbReference type="InterPro" id="IPR017706">
    <property type="entry name" value="Peptidase_M20/DapE_YgeY"/>
</dbReference>
<organism evidence="4 5">
    <name type="scientific">Fusibacter tunisiensis</name>
    <dbReference type="NCBI Taxonomy" id="1008308"/>
    <lineage>
        <taxon>Bacteria</taxon>
        <taxon>Bacillati</taxon>
        <taxon>Bacillota</taxon>
        <taxon>Clostridia</taxon>
        <taxon>Eubacteriales</taxon>
        <taxon>Eubacteriales Family XII. Incertae Sedis</taxon>
        <taxon>Fusibacter</taxon>
    </lineage>
</organism>
<dbReference type="PANTHER" id="PTHR43808">
    <property type="entry name" value="ACETYLORNITHINE DEACETYLASE"/>
    <property type="match status" value="1"/>
</dbReference>
<dbReference type="EMBL" id="JAFBDT010000007">
    <property type="protein sequence ID" value="MBM7561731.1"/>
    <property type="molecule type" value="Genomic_DNA"/>
</dbReference>
<keyword evidence="2 4" id="KW-0378">Hydrolase</keyword>
<dbReference type="Gene3D" id="3.30.70.360">
    <property type="match status" value="1"/>
</dbReference>
<evidence type="ECO:0000256" key="2">
    <source>
        <dbReference type="ARBA" id="ARBA00022801"/>
    </source>
</evidence>
<dbReference type="SUPFAM" id="SSF53187">
    <property type="entry name" value="Zn-dependent exopeptidases"/>
    <property type="match status" value="1"/>
</dbReference>